<name>A0A3S3NVM6_9MAGN</name>
<accession>A0A3S3NVM6</accession>
<dbReference type="PANTHER" id="PTHR43900">
    <property type="entry name" value="GLUTATHIONE S-TRANSFERASE RHO"/>
    <property type="match status" value="1"/>
</dbReference>
<evidence type="ECO:0000256" key="3">
    <source>
        <dbReference type="ARBA" id="ARBA00022679"/>
    </source>
</evidence>
<dbReference type="FunFam" id="1.20.1050.10:FF:000004">
    <property type="entry name" value="Glutathione S-transferase F2"/>
    <property type="match status" value="2"/>
</dbReference>
<dbReference type="GO" id="GO:0004364">
    <property type="term" value="F:glutathione transferase activity"/>
    <property type="evidence" value="ECO:0007669"/>
    <property type="project" value="UniProtKB-EC"/>
</dbReference>
<dbReference type="FunFam" id="3.40.30.10:FF:000016">
    <property type="entry name" value="Glutathione S-transferase F2"/>
    <property type="match status" value="2"/>
</dbReference>
<dbReference type="EC" id="2.5.1.18" evidence="2"/>
<dbReference type="InterPro" id="IPR004045">
    <property type="entry name" value="Glutathione_S-Trfase_N"/>
</dbReference>
<dbReference type="GO" id="GO:0006749">
    <property type="term" value="P:glutathione metabolic process"/>
    <property type="evidence" value="ECO:0007669"/>
    <property type="project" value="TreeGrafter"/>
</dbReference>
<proteinExistence type="inferred from homology"/>
<evidence type="ECO:0000259" key="6">
    <source>
        <dbReference type="PROSITE" id="PS50405"/>
    </source>
</evidence>
<dbReference type="PROSITE" id="PS50404">
    <property type="entry name" value="GST_NTER"/>
    <property type="match status" value="2"/>
</dbReference>
<evidence type="ECO:0000256" key="1">
    <source>
        <dbReference type="ARBA" id="ARBA00010128"/>
    </source>
</evidence>
<dbReference type="InterPro" id="IPR036282">
    <property type="entry name" value="Glutathione-S-Trfase_C_sf"/>
</dbReference>
<dbReference type="Gene3D" id="1.20.1050.10">
    <property type="match status" value="2"/>
</dbReference>
<keyword evidence="3 7" id="KW-0808">Transferase</keyword>
<comment type="similarity">
    <text evidence="1">Belongs to the GST superfamily. Phi family.</text>
</comment>
<dbReference type="AlphaFoldDB" id="A0A3S3NVM6"/>
<reference evidence="7 8" key="1">
    <citation type="journal article" date="2019" name="Nat. Plants">
        <title>Stout camphor tree genome fills gaps in understanding of flowering plant genome evolution.</title>
        <authorList>
            <person name="Chaw S.M."/>
            <person name="Liu Y.C."/>
            <person name="Wu Y.W."/>
            <person name="Wang H.Y."/>
            <person name="Lin C.I."/>
            <person name="Wu C.S."/>
            <person name="Ke H.M."/>
            <person name="Chang L.Y."/>
            <person name="Hsu C.Y."/>
            <person name="Yang H.T."/>
            <person name="Sudianto E."/>
            <person name="Hsu M.H."/>
            <person name="Wu K.P."/>
            <person name="Wang L.N."/>
            <person name="Leebens-Mack J.H."/>
            <person name="Tsai I.J."/>
        </authorList>
    </citation>
    <scope>NUCLEOTIDE SEQUENCE [LARGE SCALE GENOMIC DNA]</scope>
    <source>
        <strain evidence="8">cv. Chaw 1501</strain>
        <tissue evidence="7">Young leaves</tissue>
    </source>
</reference>
<evidence type="ECO:0000313" key="8">
    <source>
        <dbReference type="Proteomes" id="UP000283530"/>
    </source>
</evidence>
<dbReference type="InterPro" id="IPR004046">
    <property type="entry name" value="GST_C"/>
</dbReference>
<dbReference type="Gene3D" id="3.40.30.10">
    <property type="entry name" value="Glutaredoxin"/>
    <property type="match status" value="2"/>
</dbReference>
<sequence>MALKVHGASMSTCTARVLACLHEKGVEYEFVSVGLADGAHKQQPFLSLNPFGQVPVLEDEDLTLFESRAITRYLAHKYKDVGTDLLRLESLPESASVNVWMEVEAHQFNGPMQALIYQFIVNPKFGLPVDEQVVESNSEKLGKVLDVYEERLSKSKYLAGDYFSMADLHHFPYIVYFMTTPKSSLITSRLHVNAWWEDIASRPSIMKIKEEIEMALKLYGLPMSTNTARVIACLNEKGIEYELVPVDLRTGAHKQPPFISLNPFGQLPAFEDGELTLFESRAITKYLAYKYKETGPDLLRHESISESATVNVWLEVEAQQFSPPISALVFEILIKPLLGGTTDPQVVEAQAEKLAKVLDVYEERLSKAKYLAGDHFTLADLHHLPYTFCLMKTAKAALITSRPHVLAWWEDISARSAWKKTAEGIKYT</sequence>
<feature type="domain" description="GST N-terminal" evidence="5">
    <location>
        <begin position="214"/>
        <end position="295"/>
    </location>
</feature>
<organism evidence="7 8">
    <name type="scientific">Cinnamomum micranthum f. kanehirae</name>
    <dbReference type="NCBI Taxonomy" id="337451"/>
    <lineage>
        <taxon>Eukaryota</taxon>
        <taxon>Viridiplantae</taxon>
        <taxon>Streptophyta</taxon>
        <taxon>Embryophyta</taxon>
        <taxon>Tracheophyta</taxon>
        <taxon>Spermatophyta</taxon>
        <taxon>Magnoliopsida</taxon>
        <taxon>Magnoliidae</taxon>
        <taxon>Laurales</taxon>
        <taxon>Lauraceae</taxon>
        <taxon>Cinnamomum</taxon>
    </lineage>
</organism>
<dbReference type="STRING" id="337451.A0A3S3NVM6"/>
<evidence type="ECO:0000256" key="2">
    <source>
        <dbReference type="ARBA" id="ARBA00012452"/>
    </source>
</evidence>
<dbReference type="SFLD" id="SFLDG00358">
    <property type="entry name" value="Main_(cytGST)"/>
    <property type="match status" value="2"/>
</dbReference>
<dbReference type="InterPro" id="IPR040079">
    <property type="entry name" value="Glutathione_S-Trfase"/>
</dbReference>
<feature type="domain" description="GST C-terminal" evidence="6">
    <location>
        <begin position="90"/>
        <end position="218"/>
    </location>
</feature>
<dbReference type="GO" id="GO:0009636">
    <property type="term" value="P:response to toxic substance"/>
    <property type="evidence" value="ECO:0007669"/>
    <property type="project" value="UniProtKB-ARBA"/>
</dbReference>
<dbReference type="GO" id="GO:0043295">
    <property type="term" value="F:glutathione binding"/>
    <property type="evidence" value="ECO:0007669"/>
    <property type="project" value="TreeGrafter"/>
</dbReference>
<feature type="domain" description="GST N-terminal" evidence="5">
    <location>
        <begin position="1"/>
        <end position="82"/>
    </location>
</feature>
<keyword evidence="8" id="KW-1185">Reference proteome</keyword>
<dbReference type="SUPFAM" id="SSF52833">
    <property type="entry name" value="Thioredoxin-like"/>
    <property type="match status" value="2"/>
</dbReference>
<dbReference type="GO" id="GO:0005737">
    <property type="term" value="C:cytoplasm"/>
    <property type="evidence" value="ECO:0007669"/>
    <property type="project" value="TreeGrafter"/>
</dbReference>
<comment type="caution">
    <text evidence="7">The sequence shown here is derived from an EMBL/GenBank/DDBJ whole genome shotgun (WGS) entry which is preliminary data.</text>
</comment>
<comment type="catalytic activity">
    <reaction evidence="4">
        <text>RX + glutathione = an S-substituted glutathione + a halide anion + H(+)</text>
        <dbReference type="Rhea" id="RHEA:16437"/>
        <dbReference type="ChEBI" id="CHEBI:15378"/>
        <dbReference type="ChEBI" id="CHEBI:16042"/>
        <dbReference type="ChEBI" id="CHEBI:17792"/>
        <dbReference type="ChEBI" id="CHEBI:57925"/>
        <dbReference type="ChEBI" id="CHEBI:90779"/>
        <dbReference type="EC" id="2.5.1.18"/>
    </reaction>
</comment>
<dbReference type="Pfam" id="PF02798">
    <property type="entry name" value="GST_N"/>
    <property type="match status" value="2"/>
</dbReference>
<dbReference type="Proteomes" id="UP000283530">
    <property type="component" value="Unassembled WGS sequence"/>
</dbReference>
<evidence type="ECO:0000256" key="4">
    <source>
        <dbReference type="ARBA" id="ARBA00047960"/>
    </source>
</evidence>
<evidence type="ECO:0000313" key="7">
    <source>
        <dbReference type="EMBL" id="RWR95304.1"/>
    </source>
</evidence>
<dbReference type="Pfam" id="PF00043">
    <property type="entry name" value="GST_C"/>
    <property type="match status" value="2"/>
</dbReference>
<dbReference type="EMBL" id="QPKB01000011">
    <property type="protein sequence ID" value="RWR95304.1"/>
    <property type="molecule type" value="Genomic_DNA"/>
</dbReference>
<protein>
    <recommendedName>
        <fullName evidence="2">glutathione transferase</fullName>
        <ecNumber evidence="2">2.5.1.18</ecNumber>
    </recommendedName>
</protein>
<dbReference type="PANTHER" id="PTHR43900:SF3">
    <property type="entry name" value="GLUTATHIONE S-TRANSFERASE RHO"/>
    <property type="match status" value="1"/>
</dbReference>
<dbReference type="CDD" id="cd03187">
    <property type="entry name" value="GST_C_Phi"/>
    <property type="match status" value="2"/>
</dbReference>
<dbReference type="InterPro" id="IPR010987">
    <property type="entry name" value="Glutathione-S-Trfase_C-like"/>
</dbReference>
<feature type="domain" description="GST C-terminal" evidence="6">
    <location>
        <begin position="303"/>
        <end position="428"/>
    </location>
</feature>
<dbReference type="SFLD" id="SFLDS00019">
    <property type="entry name" value="Glutathione_Transferase_(cytos"/>
    <property type="match status" value="2"/>
</dbReference>
<dbReference type="PROSITE" id="PS50405">
    <property type="entry name" value="GST_CTER"/>
    <property type="match status" value="2"/>
</dbReference>
<dbReference type="SFLD" id="SFLDG01154">
    <property type="entry name" value="Main.5:_Phi-like"/>
    <property type="match status" value="2"/>
</dbReference>
<dbReference type="CDD" id="cd03053">
    <property type="entry name" value="GST_N_Phi"/>
    <property type="match status" value="2"/>
</dbReference>
<evidence type="ECO:0000259" key="5">
    <source>
        <dbReference type="PROSITE" id="PS50404"/>
    </source>
</evidence>
<dbReference type="InterPro" id="IPR034347">
    <property type="entry name" value="GST_Phi_C"/>
</dbReference>
<gene>
    <name evidence="7" type="ORF">CKAN_02464300</name>
</gene>
<dbReference type="SUPFAM" id="SSF47616">
    <property type="entry name" value="GST C-terminal domain-like"/>
    <property type="match status" value="2"/>
</dbReference>
<dbReference type="InterPro" id="IPR036249">
    <property type="entry name" value="Thioredoxin-like_sf"/>
</dbReference>
<dbReference type="OrthoDB" id="422574at2759"/>